<organism evidence="3 4">
    <name type="scientific">Candidatus Neomicrothrix subdominans</name>
    <dbReference type="NCBI Taxonomy" id="2954438"/>
    <lineage>
        <taxon>Bacteria</taxon>
        <taxon>Bacillati</taxon>
        <taxon>Actinomycetota</taxon>
        <taxon>Acidimicrobiia</taxon>
        <taxon>Acidimicrobiales</taxon>
        <taxon>Microthrixaceae</taxon>
        <taxon>Candidatus Neomicrothrix</taxon>
    </lineage>
</organism>
<dbReference type="Proteomes" id="UP000727993">
    <property type="component" value="Unassembled WGS sequence"/>
</dbReference>
<feature type="region of interest" description="Disordered" evidence="1">
    <location>
        <begin position="77"/>
        <end position="106"/>
    </location>
</feature>
<protein>
    <submittedName>
        <fullName evidence="3">Uncharacterized protein</fullName>
    </submittedName>
</protein>
<evidence type="ECO:0000256" key="1">
    <source>
        <dbReference type="SAM" id="MobiDB-lite"/>
    </source>
</evidence>
<dbReference type="EMBL" id="JADJZA010000009">
    <property type="protein sequence ID" value="MBK9298568.1"/>
    <property type="molecule type" value="Genomic_DNA"/>
</dbReference>
<comment type="caution">
    <text evidence="3">The sequence shown here is derived from an EMBL/GenBank/DDBJ whole genome shotgun (WGS) entry which is preliminary data.</text>
</comment>
<evidence type="ECO:0000313" key="4">
    <source>
        <dbReference type="Proteomes" id="UP000727993"/>
    </source>
</evidence>
<reference evidence="3 4" key="1">
    <citation type="submission" date="2020-10" db="EMBL/GenBank/DDBJ databases">
        <title>Connecting structure to function with the recovery of over 1000 high-quality activated sludge metagenome-assembled genomes encoding full-length rRNA genes using long-read sequencing.</title>
        <authorList>
            <person name="Singleton C.M."/>
            <person name="Petriglieri F."/>
            <person name="Kristensen J.M."/>
            <person name="Kirkegaard R.H."/>
            <person name="Michaelsen T.Y."/>
            <person name="Andersen M.H."/>
            <person name="Karst S.M."/>
            <person name="Dueholm M.S."/>
            <person name="Nielsen P.H."/>
            <person name="Albertsen M."/>
        </authorList>
    </citation>
    <scope>NUCLEOTIDE SEQUENCE [LARGE SCALE GENOMIC DNA]</scope>
    <source>
        <strain evidence="3">Lyne_18-Q3-R50-59_MAXAC.006</strain>
    </source>
</reference>
<evidence type="ECO:0000256" key="2">
    <source>
        <dbReference type="SAM" id="SignalP"/>
    </source>
</evidence>
<feature type="compositionally biased region" description="Low complexity" evidence="1">
    <location>
        <begin position="90"/>
        <end position="100"/>
    </location>
</feature>
<evidence type="ECO:0000313" key="3">
    <source>
        <dbReference type="EMBL" id="MBK9298568.1"/>
    </source>
</evidence>
<accession>A0A936NFR3</accession>
<feature type="chain" id="PRO_5039062831" evidence="2">
    <location>
        <begin position="32"/>
        <end position="106"/>
    </location>
</feature>
<proteinExistence type="predicted"/>
<dbReference type="AlphaFoldDB" id="A0A936NFR3"/>
<feature type="signal peptide" evidence="2">
    <location>
        <begin position="1"/>
        <end position="31"/>
    </location>
</feature>
<name>A0A936NFR3_9ACTN</name>
<keyword evidence="2" id="KW-0732">Signal</keyword>
<gene>
    <name evidence="3" type="ORF">IPN02_17425</name>
</gene>
<sequence length="106" mass="10842">MSTESTPKRRPSLRRCAGWATVALLAGGALVACGDEDPNLEDPAAQVVYTGDRTNSIGTPSTFATTTVVVSTTFFFPENELGPEEGGTAPGDATATPDPAVEGNSP</sequence>